<dbReference type="KEGG" id="sus:Acid_0333"/>
<dbReference type="Pfam" id="PF06289">
    <property type="entry name" value="FlbD"/>
    <property type="match status" value="1"/>
</dbReference>
<name>Q02C71_SOLUE</name>
<dbReference type="InterPro" id="IPR009384">
    <property type="entry name" value="SwrD-like"/>
</dbReference>
<keyword evidence="1" id="KW-0969">Cilium</keyword>
<dbReference type="AlphaFoldDB" id="Q02C71"/>
<proteinExistence type="predicted"/>
<accession>Q02C71</accession>
<organism evidence="1">
    <name type="scientific">Solibacter usitatus (strain Ellin6076)</name>
    <dbReference type="NCBI Taxonomy" id="234267"/>
    <lineage>
        <taxon>Bacteria</taxon>
        <taxon>Pseudomonadati</taxon>
        <taxon>Acidobacteriota</taxon>
        <taxon>Terriglobia</taxon>
        <taxon>Bryobacterales</taxon>
        <taxon>Solibacteraceae</taxon>
        <taxon>Candidatus Solibacter</taxon>
    </lineage>
</organism>
<dbReference type="PANTHER" id="PTHR39185">
    <property type="entry name" value="SWARMING MOTILITY PROTEIN SWRD"/>
    <property type="match status" value="1"/>
</dbReference>
<reference evidence="1" key="1">
    <citation type="submission" date="2006-10" db="EMBL/GenBank/DDBJ databases">
        <title>Complete sequence of Solibacter usitatus Ellin6076.</title>
        <authorList>
            <consortium name="US DOE Joint Genome Institute"/>
            <person name="Copeland A."/>
            <person name="Lucas S."/>
            <person name="Lapidus A."/>
            <person name="Barry K."/>
            <person name="Detter J.C."/>
            <person name="Glavina del Rio T."/>
            <person name="Hammon N."/>
            <person name="Israni S."/>
            <person name="Dalin E."/>
            <person name="Tice H."/>
            <person name="Pitluck S."/>
            <person name="Thompson L.S."/>
            <person name="Brettin T."/>
            <person name="Bruce D."/>
            <person name="Han C."/>
            <person name="Tapia R."/>
            <person name="Gilna P."/>
            <person name="Schmutz J."/>
            <person name="Larimer F."/>
            <person name="Land M."/>
            <person name="Hauser L."/>
            <person name="Kyrpides N."/>
            <person name="Mikhailova N."/>
            <person name="Janssen P.H."/>
            <person name="Kuske C.R."/>
            <person name="Richardson P."/>
        </authorList>
    </citation>
    <scope>NUCLEOTIDE SEQUENCE</scope>
    <source>
        <strain evidence="1">Ellin6076</strain>
    </source>
</reference>
<keyword evidence="1" id="KW-0282">Flagellum</keyword>
<sequence>MFSPHSPDKDQGDPMIRLTRLNHAPMVLNSDLIEHIDVTPDTVITLTNGQILRVLESADEVVERSVEFRRRVLNRDWRGGTETEKSASD</sequence>
<dbReference type="EMBL" id="CP000473">
    <property type="protein sequence ID" value="ABJ81345.1"/>
    <property type="molecule type" value="Genomic_DNA"/>
</dbReference>
<dbReference type="STRING" id="234267.Acid_0333"/>
<dbReference type="PANTHER" id="PTHR39185:SF1">
    <property type="entry name" value="SWARMING MOTILITY PROTEIN SWRD"/>
    <property type="match status" value="1"/>
</dbReference>
<dbReference type="InParanoid" id="Q02C71"/>
<protein>
    <submittedName>
        <fullName evidence="1">Flagellar FlbD family protein</fullName>
    </submittedName>
</protein>
<evidence type="ECO:0000313" key="1">
    <source>
        <dbReference type="EMBL" id="ABJ81345.1"/>
    </source>
</evidence>
<dbReference type="eggNOG" id="COG1582">
    <property type="taxonomic scope" value="Bacteria"/>
</dbReference>
<dbReference type="HOGENOM" id="CLU_173020_2_1_0"/>
<keyword evidence="1" id="KW-0966">Cell projection</keyword>
<gene>
    <name evidence="1" type="ordered locus">Acid_0333</name>
</gene>